<feature type="signal peptide" evidence="1">
    <location>
        <begin position="1"/>
        <end position="29"/>
    </location>
</feature>
<sequence>MNRAKRTAYTAVALAPLSRLALGGTMALAALGVFGAAAQAQGDDPWVKIDAAAAAPAASVAASDDPWV</sequence>
<evidence type="ECO:0000313" key="3">
    <source>
        <dbReference type="Proteomes" id="UP001519291"/>
    </source>
</evidence>
<keyword evidence="1" id="KW-0732">Signal</keyword>
<proteinExistence type="predicted"/>
<evidence type="ECO:0000256" key="1">
    <source>
        <dbReference type="SAM" id="SignalP"/>
    </source>
</evidence>
<dbReference type="EMBL" id="JAGIOH010000001">
    <property type="protein sequence ID" value="MBP2405860.1"/>
    <property type="molecule type" value="Genomic_DNA"/>
</dbReference>
<gene>
    <name evidence="2" type="ORF">JO379_005329</name>
</gene>
<accession>A0ABS4YBH5</accession>
<feature type="chain" id="PRO_5047290721" evidence="1">
    <location>
        <begin position="30"/>
        <end position="68"/>
    </location>
</feature>
<reference evidence="2 3" key="1">
    <citation type="submission" date="2021-03" db="EMBL/GenBank/DDBJ databases">
        <title>Sequencing the genomes of 1000 actinobacteria strains.</title>
        <authorList>
            <person name="Klenk H.-P."/>
        </authorList>
    </citation>
    <scope>NUCLEOTIDE SEQUENCE [LARGE SCALE GENOMIC DNA]</scope>
    <source>
        <strain evidence="2 3">DSM 41480</strain>
    </source>
</reference>
<keyword evidence="3" id="KW-1185">Reference proteome</keyword>
<comment type="caution">
    <text evidence="2">The sequence shown here is derived from an EMBL/GenBank/DDBJ whole genome shotgun (WGS) entry which is preliminary data.</text>
</comment>
<organism evidence="2 3">
    <name type="scientific">Streptomyces syringium</name>
    <dbReference type="NCBI Taxonomy" id="76729"/>
    <lineage>
        <taxon>Bacteria</taxon>
        <taxon>Bacillati</taxon>
        <taxon>Actinomycetota</taxon>
        <taxon>Actinomycetes</taxon>
        <taxon>Kitasatosporales</taxon>
        <taxon>Streptomycetaceae</taxon>
        <taxon>Streptomyces</taxon>
    </lineage>
</organism>
<dbReference type="RefSeq" id="WP_209517331.1">
    <property type="nucleotide sequence ID" value="NZ_JAGIOH010000001.1"/>
</dbReference>
<name>A0ABS4YBH5_9ACTN</name>
<dbReference type="Proteomes" id="UP001519291">
    <property type="component" value="Unassembled WGS sequence"/>
</dbReference>
<protein>
    <submittedName>
        <fullName evidence="2">Uncharacterized protein</fullName>
    </submittedName>
</protein>
<dbReference type="GeneID" id="91572188"/>
<evidence type="ECO:0000313" key="2">
    <source>
        <dbReference type="EMBL" id="MBP2405860.1"/>
    </source>
</evidence>